<dbReference type="Gene3D" id="1.10.390.10">
    <property type="entry name" value="Neutral Protease Domain 2"/>
    <property type="match status" value="1"/>
</dbReference>
<dbReference type="InterPro" id="IPR041489">
    <property type="entry name" value="PDZ_6"/>
</dbReference>
<dbReference type="SUPFAM" id="SSF50156">
    <property type="entry name" value="PDZ domain-like"/>
    <property type="match status" value="1"/>
</dbReference>
<name>A0A502KQU5_9GAMM</name>
<dbReference type="InterPro" id="IPR036034">
    <property type="entry name" value="PDZ_sf"/>
</dbReference>
<evidence type="ECO:0000256" key="1">
    <source>
        <dbReference type="SAM" id="SignalP"/>
    </source>
</evidence>
<evidence type="ECO:0000313" key="3">
    <source>
        <dbReference type="EMBL" id="TPH12605.1"/>
    </source>
</evidence>
<dbReference type="InterPro" id="IPR027268">
    <property type="entry name" value="Peptidase_M4/M1_CTD_sf"/>
</dbReference>
<feature type="signal peptide" evidence="1">
    <location>
        <begin position="1"/>
        <end position="26"/>
    </location>
</feature>
<accession>A0A502KQU5</accession>
<comment type="caution">
    <text evidence="3">The sequence shown here is derived from an EMBL/GenBank/DDBJ whole genome shotgun (WGS) entry which is preliminary data.</text>
</comment>
<dbReference type="Proteomes" id="UP000315303">
    <property type="component" value="Unassembled WGS sequence"/>
</dbReference>
<keyword evidence="4" id="KW-1185">Reference proteome</keyword>
<dbReference type="Pfam" id="PF17899">
    <property type="entry name" value="Peptidase_M61_N"/>
    <property type="match status" value="1"/>
</dbReference>
<dbReference type="InterPro" id="IPR040756">
    <property type="entry name" value="Peptidase_M61_N"/>
</dbReference>
<dbReference type="SMART" id="SM00228">
    <property type="entry name" value="PDZ"/>
    <property type="match status" value="1"/>
</dbReference>
<dbReference type="Pfam" id="PF17820">
    <property type="entry name" value="PDZ_6"/>
    <property type="match status" value="1"/>
</dbReference>
<gene>
    <name evidence="3" type="ORF">EPA86_16535</name>
</gene>
<organism evidence="3 4">
    <name type="scientific">Litorilituus lipolyticus</name>
    <dbReference type="NCBI Taxonomy" id="2491017"/>
    <lineage>
        <taxon>Bacteria</taxon>
        <taxon>Pseudomonadati</taxon>
        <taxon>Pseudomonadota</taxon>
        <taxon>Gammaproteobacteria</taxon>
        <taxon>Alteromonadales</taxon>
        <taxon>Colwelliaceae</taxon>
        <taxon>Litorilituus</taxon>
    </lineage>
</organism>
<evidence type="ECO:0000313" key="4">
    <source>
        <dbReference type="Proteomes" id="UP000315303"/>
    </source>
</evidence>
<dbReference type="EMBL" id="SAWY01000040">
    <property type="protein sequence ID" value="TPH12605.1"/>
    <property type="molecule type" value="Genomic_DNA"/>
</dbReference>
<dbReference type="InterPro" id="IPR001478">
    <property type="entry name" value="PDZ"/>
</dbReference>
<dbReference type="Pfam" id="PF05299">
    <property type="entry name" value="Peptidase_M61"/>
    <property type="match status" value="1"/>
</dbReference>
<dbReference type="SUPFAM" id="SSF55486">
    <property type="entry name" value="Metalloproteases ('zincins'), catalytic domain"/>
    <property type="match status" value="1"/>
</dbReference>
<keyword evidence="1" id="KW-0732">Signal</keyword>
<dbReference type="Gene3D" id="2.30.42.10">
    <property type="match status" value="1"/>
</dbReference>
<feature type="chain" id="PRO_5021369719" evidence="1">
    <location>
        <begin position="27"/>
        <end position="612"/>
    </location>
</feature>
<dbReference type="InterPro" id="IPR007963">
    <property type="entry name" value="Peptidase_M61_catalytic"/>
</dbReference>
<dbReference type="AlphaFoldDB" id="A0A502KQU5"/>
<dbReference type="PIRSF" id="PIRSF016493">
    <property type="entry name" value="Glycyl_aminpptds"/>
    <property type="match status" value="1"/>
</dbReference>
<reference evidence="3 4" key="1">
    <citation type="submission" date="2019-01" db="EMBL/GenBank/DDBJ databases">
        <title>Litorilituus lipolytica sp. nov., isolated from intertidal sand of the Yellow Sea in China.</title>
        <authorList>
            <person name="Liu A."/>
        </authorList>
    </citation>
    <scope>NUCLEOTIDE SEQUENCE [LARGE SCALE GENOMIC DNA]</scope>
    <source>
        <strain evidence="3 4">RZ04</strain>
    </source>
</reference>
<dbReference type="Gene3D" id="2.60.40.3650">
    <property type="match status" value="1"/>
</dbReference>
<proteinExistence type="predicted"/>
<evidence type="ECO:0000259" key="2">
    <source>
        <dbReference type="SMART" id="SM00228"/>
    </source>
</evidence>
<dbReference type="OrthoDB" id="9778516at2"/>
<sequence length="612" mass="69867">MTKNISITYHLSLIFIISITAIFAQAANANVLVNININQSEHHMAKVAITLPETEQSSVELKLPTWRTGRYDILNLSNGIRNFSAQDSKGNSLSWVKLDKDTWQITNIKNKKMTVSYQVYANELGMRTRHIDDSHAFLDNSTVVMYSDETRVLQHTINLEVPSSWRSVSGLAKGVHTNQFIAKNYDVLVDSPIETGINKFETFSVDGRVYELVIWGEGNYDVEKMVSDLKVMVQQSKHIWQGYPFSRYVFMVHATSGARGATEHLNSTIIQRSRFKFSDRKDYLGFILTAAHEFVHTWNVKQYRPKGLVPYNYQSENYSNLIWLAEGSTSYLQSQLLMRGELITAKEFLEKLANRINAHQHKPGKDNQTIAQASFDTWQSQGGDYGNNHSVNIYSEGFMVSWLLDFDILTRTKLKRSYRDVHNELYQQFSVPKSYDEQDVIDILAQVTKKDYHHWWQSNVHGHLNIDFNKLLAKAGLVLSYGKGNDKNSSEQEKAKLLPWTGIKVKKASHGLKVTAVEKGSPAWQAGITLDDIIIAVDGLRLVSKDLQSRLKDFKVEQEVEFSLFRRDQLITKSITLGAIAKEKLRIIPLAKASRKQKAFFKAWTGLDFPSK</sequence>
<dbReference type="InterPro" id="IPR024191">
    <property type="entry name" value="Peptidase_M61"/>
</dbReference>
<feature type="domain" description="PDZ" evidence="2">
    <location>
        <begin position="499"/>
        <end position="568"/>
    </location>
</feature>
<protein>
    <submittedName>
        <fullName evidence="3">M61 family peptidase</fullName>
    </submittedName>
</protein>